<dbReference type="Proteomes" id="UP000480122">
    <property type="component" value="Unassembled WGS sequence"/>
</dbReference>
<evidence type="ECO:0000256" key="1">
    <source>
        <dbReference type="SAM" id="MobiDB-lite"/>
    </source>
</evidence>
<accession>A0A7C9HIL0</accession>
<comment type="caution">
    <text evidence="4">The sequence shown here is derived from an EMBL/GenBank/DDBJ whole genome shotgun (WGS) entry which is preliminary data.</text>
</comment>
<proteinExistence type="predicted"/>
<keyword evidence="5" id="KW-1185">Reference proteome</keyword>
<feature type="chain" id="PRO_5039369666" evidence="2">
    <location>
        <begin position="18"/>
        <end position="205"/>
    </location>
</feature>
<feature type="domain" description="DUF4232" evidence="3">
    <location>
        <begin position="68"/>
        <end position="194"/>
    </location>
</feature>
<gene>
    <name evidence="4" type="ORF">GLX25_12050</name>
</gene>
<dbReference type="InterPro" id="IPR025326">
    <property type="entry name" value="DUF4232"/>
</dbReference>
<keyword evidence="2" id="KW-0732">Signal</keyword>
<organism evidence="4 5">
    <name type="scientific">Agromyces luteolus</name>
    <dbReference type="NCBI Taxonomy" id="88373"/>
    <lineage>
        <taxon>Bacteria</taxon>
        <taxon>Bacillati</taxon>
        <taxon>Actinomycetota</taxon>
        <taxon>Actinomycetes</taxon>
        <taxon>Micrococcales</taxon>
        <taxon>Microbacteriaceae</taxon>
        <taxon>Agromyces</taxon>
    </lineage>
</organism>
<feature type="region of interest" description="Disordered" evidence="1">
    <location>
        <begin position="184"/>
        <end position="205"/>
    </location>
</feature>
<feature type="signal peptide" evidence="2">
    <location>
        <begin position="1"/>
        <end position="17"/>
    </location>
</feature>
<evidence type="ECO:0000313" key="5">
    <source>
        <dbReference type="Proteomes" id="UP000480122"/>
    </source>
</evidence>
<sequence>MRRAASTIAAAVAVAWAGVTLTACMPWTEPAPSPTPSIASPDLTPTPVAGVACQDRFTAKVEWGTDPATPKSAYLALTNVGDAACSLTGFPTETALLGASGPIETVGYGLDGAPTADAEGRAGEVVTVEPGERAYVWARISRTDARASDDPCRLPVAATGVTLVLPGASEPIVAAADVEVCVDEDADDLQVGPVDSEPRPASGDG</sequence>
<dbReference type="AlphaFoldDB" id="A0A7C9HIL0"/>
<protein>
    <submittedName>
        <fullName evidence="4">DUF4232 domain-containing protein</fullName>
    </submittedName>
</protein>
<evidence type="ECO:0000259" key="3">
    <source>
        <dbReference type="Pfam" id="PF14016"/>
    </source>
</evidence>
<evidence type="ECO:0000256" key="2">
    <source>
        <dbReference type="SAM" id="SignalP"/>
    </source>
</evidence>
<dbReference type="OrthoDB" id="5006200at2"/>
<dbReference type="Pfam" id="PF14016">
    <property type="entry name" value="DUF4232"/>
    <property type="match status" value="1"/>
</dbReference>
<reference evidence="4 5" key="1">
    <citation type="submission" date="2019-11" db="EMBL/GenBank/DDBJ databases">
        <title>Agromyces kandeliae sp. nov., isolated from mangrove soil.</title>
        <authorList>
            <person name="Wang R."/>
        </authorList>
    </citation>
    <scope>NUCLEOTIDE SEQUENCE [LARGE SCALE GENOMIC DNA]</scope>
    <source>
        <strain evidence="4 5">JCM 11431</strain>
    </source>
</reference>
<evidence type="ECO:0000313" key="4">
    <source>
        <dbReference type="EMBL" id="MUN07843.1"/>
    </source>
</evidence>
<dbReference type="RefSeq" id="WP_155842701.1">
    <property type="nucleotide sequence ID" value="NZ_BAAAIA010000001.1"/>
</dbReference>
<dbReference type="EMBL" id="WODA01000023">
    <property type="protein sequence ID" value="MUN07843.1"/>
    <property type="molecule type" value="Genomic_DNA"/>
</dbReference>
<dbReference type="PROSITE" id="PS51257">
    <property type="entry name" value="PROKAR_LIPOPROTEIN"/>
    <property type="match status" value="1"/>
</dbReference>
<name>A0A7C9HIL0_9MICO</name>